<dbReference type="Proteomes" id="UP000635828">
    <property type="component" value="Unassembled WGS sequence"/>
</dbReference>
<accession>A0ABR7FPY5</accession>
<organism evidence="3 4">
    <name type="scientific">Anaerostipes hominis</name>
    <name type="common">ex Liu et al. 2021</name>
    <dbReference type="NCBI Taxonomy" id="2763018"/>
    <lineage>
        <taxon>Bacteria</taxon>
        <taxon>Bacillati</taxon>
        <taxon>Bacillota</taxon>
        <taxon>Clostridia</taxon>
        <taxon>Lachnospirales</taxon>
        <taxon>Lachnospiraceae</taxon>
        <taxon>Anaerostipes</taxon>
    </lineage>
</organism>
<feature type="region of interest" description="Disordered" evidence="1">
    <location>
        <begin position="43"/>
        <end position="66"/>
    </location>
</feature>
<evidence type="ECO:0000256" key="2">
    <source>
        <dbReference type="SAM" id="SignalP"/>
    </source>
</evidence>
<sequence length="421" mass="47167">MSKQIRRIFLVFLGALFYITGAVSPVFAADVGVGETITYNADSAAGSTTGSESRNEGSNQDASAQVNNSSVFSSMSKTYTDIIGNPNKAVVNNGSQIVTYKEVPVSTVDLQSFIGQMSGLQGKNLKTNYTDHNASPIQTDANVQKIISGLKKDYGIKSGTASKKAYKSGTIGEKSGIGKNGGLPLDGGFSSHPGQAYLPAFKAPEGYYSWPAEKKKWDEQMKKWEEQWRNDFNKKREDLIGSGLADQSTLPQREEIVKKYLNERVTAGEDSVDTAVVKEFKVTKEDKKATKSKIGTRKWSWMIYTDKNRSKCIYSTTTTVPYLSLAYDSVGTYYIDVYQDIAYTYADNMTYDINEYWYLQDTQQILWQKHVRKDKYLNEKDPVIKQEKVNSFRQKVTEDMVDTWITGRGGATQSFDTERIK</sequence>
<evidence type="ECO:0000313" key="4">
    <source>
        <dbReference type="Proteomes" id="UP000635828"/>
    </source>
</evidence>
<comment type="caution">
    <text evidence="3">The sequence shown here is derived from an EMBL/GenBank/DDBJ whole genome shotgun (WGS) entry which is preliminary data.</text>
</comment>
<evidence type="ECO:0000313" key="3">
    <source>
        <dbReference type="EMBL" id="MBC5677273.1"/>
    </source>
</evidence>
<gene>
    <name evidence="3" type="ORF">H8S22_06515</name>
</gene>
<protein>
    <submittedName>
        <fullName evidence="3">Uncharacterized protein</fullName>
    </submittedName>
</protein>
<keyword evidence="2" id="KW-0732">Signal</keyword>
<dbReference type="EMBL" id="JACOOS010000005">
    <property type="protein sequence ID" value="MBC5677273.1"/>
    <property type="molecule type" value="Genomic_DNA"/>
</dbReference>
<proteinExistence type="predicted"/>
<feature type="chain" id="PRO_5046736052" evidence="2">
    <location>
        <begin position="29"/>
        <end position="421"/>
    </location>
</feature>
<feature type="signal peptide" evidence="2">
    <location>
        <begin position="1"/>
        <end position="28"/>
    </location>
</feature>
<reference evidence="3 4" key="1">
    <citation type="submission" date="2020-08" db="EMBL/GenBank/DDBJ databases">
        <title>Genome public.</title>
        <authorList>
            <person name="Liu C."/>
            <person name="Sun Q."/>
        </authorList>
    </citation>
    <scope>NUCLEOTIDE SEQUENCE [LARGE SCALE GENOMIC DNA]</scope>
    <source>
        <strain evidence="3 4">NSJ-7</strain>
    </source>
</reference>
<keyword evidence="4" id="KW-1185">Reference proteome</keyword>
<dbReference type="RefSeq" id="WP_024727442.1">
    <property type="nucleotide sequence ID" value="NZ_JACOOS010000005.1"/>
</dbReference>
<evidence type="ECO:0000256" key="1">
    <source>
        <dbReference type="SAM" id="MobiDB-lite"/>
    </source>
</evidence>
<name>A0ABR7FPY5_9FIRM</name>